<proteinExistence type="predicted"/>
<dbReference type="Proteomes" id="UP000676246">
    <property type="component" value="Unassembled WGS sequence"/>
</dbReference>
<comment type="caution">
    <text evidence="1">The sequence shown here is derived from an EMBL/GenBank/DDBJ whole genome shotgun (WGS) entry which is preliminary data.</text>
</comment>
<name>A0A941BFT8_9BURK</name>
<sequence>MTAPQKLQDDLSVLLDALLAELMGMSDEQVLDGDGPAAIQARGLTLLSAAKQEAAKRRLAAAKAGLAGARALSRIRGSGSVSATEAKAFLREAANTGRYTMAARQLDELSDQAALALYSKFVRLGVVPPGAGDDSR</sequence>
<organism evidence="1 2">
    <name type="scientific">Ideonella alba</name>
    <dbReference type="NCBI Taxonomy" id="2824118"/>
    <lineage>
        <taxon>Bacteria</taxon>
        <taxon>Pseudomonadati</taxon>
        <taxon>Pseudomonadota</taxon>
        <taxon>Betaproteobacteria</taxon>
        <taxon>Burkholderiales</taxon>
        <taxon>Sphaerotilaceae</taxon>
        <taxon>Ideonella</taxon>
    </lineage>
</organism>
<dbReference type="RefSeq" id="WP_210855997.1">
    <property type="nucleotide sequence ID" value="NZ_JAGQDD010000016.1"/>
</dbReference>
<keyword evidence="2" id="KW-1185">Reference proteome</keyword>
<reference evidence="1 2" key="1">
    <citation type="submission" date="2021-04" db="EMBL/GenBank/DDBJ databases">
        <title>The genome sequence of Ideonella sp. 3Y2.</title>
        <authorList>
            <person name="Liu Y."/>
        </authorList>
    </citation>
    <scope>NUCLEOTIDE SEQUENCE [LARGE SCALE GENOMIC DNA]</scope>
    <source>
        <strain evidence="1 2">3Y2</strain>
    </source>
</reference>
<evidence type="ECO:0000313" key="1">
    <source>
        <dbReference type="EMBL" id="MBQ0932416.1"/>
    </source>
</evidence>
<protein>
    <submittedName>
        <fullName evidence="1">Uncharacterized protein</fullName>
    </submittedName>
</protein>
<dbReference type="EMBL" id="JAGQDD010000016">
    <property type="protein sequence ID" value="MBQ0932416.1"/>
    <property type="molecule type" value="Genomic_DNA"/>
</dbReference>
<dbReference type="AlphaFoldDB" id="A0A941BFT8"/>
<gene>
    <name evidence="1" type="ORF">KAK03_18215</name>
</gene>
<accession>A0A941BFT8</accession>
<evidence type="ECO:0000313" key="2">
    <source>
        <dbReference type="Proteomes" id="UP000676246"/>
    </source>
</evidence>